<keyword evidence="1" id="KW-0812">Transmembrane</keyword>
<protein>
    <recommendedName>
        <fullName evidence="2">7TM GPCR serpentine receptor class x (Srx) domain-containing protein</fullName>
    </recommendedName>
</protein>
<feature type="domain" description="7TM GPCR serpentine receptor class x (Srx)" evidence="2">
    <location>
        <begin position="19"/>
        <end position="76"/>
    </location>
</feature>
<feature type="transmembrane region" description="Helical" evidence="1">
    <location>
        <begin position="52"/>
        <end position="73"/>
    </location>
</feature>
<organism evidence="3 4">
    <name type="scientific">Parelaphostrongylus tenuis</name>
    <name type="common">Meningeal worm</name>
    <dbReference type="NCBI Taxonomy" id="148309"/>
    <lineage>
        <taxon>Eukaryota</taxon>
        <taxon>Metazoa</taxon>
        <taxon>Ecdysozoa</taxon>
        <taxon>Nematoda</taxon>
        <taxon>Chromadorea</taxon>
        <taxon>Rhabditida</taxon>
        <taxon>Rhabditina</taxon>
        <taxon>Rhabditomorpha</taxon>
        <taxon>Strongyloidea</taxon>
        <taxon>Metastrongylidae</taxon>
        <taxon>Parelaphostrongylus</taxon>
    </lineage>
</organism>
<sequence length="131" mass="14986">MSAQLFYTSFTSNVGLPSAESCFIFFDTVNWTWTFADPACHRSTTVMVSFNIIRALVIFIIVLDCVTLIGLKVQHKVSCELRLLYIAIKEMTVLHHRQQQEKGFCSKQRFLTDVAEVLRDAVFLSQFIVSI</sequence>
<reference evidence="3" key="1">
    <citation type="submission" date="2021-06" db="EMBL/GenBank/DDBJ databases">
        <title>Parelaphostrongylus tenuis whole genome reference sequence.</title>
        <authorList>
            <person name="Garwood T.J."/>
            <person name="Larsen P.A."/>
            <person name="Fountain-Jones N.M."/>
            <person name="Garbe J.R."/>
            <person name="Macchietto M.G."/>
            <person name="Kania S.A."/>
            <person name="Gerhold R.W."/>
            <person name="Richards J.E."/>
            <person name="Wolf T.M."/>
        </authorList>
    </citation>
    <scope>NUCLEOTIDE SEQUENCE</scope>
    <source>
        <strain evidence="3">MNPRO001-30</strain>
        <tissue evidence="3">Meninges</tissue>
    </source>
</reference>
<name>A0AAD5N632_PARTN</name>
<dbReference type="Proteomes" id="UP001196413">
    <property type="component" value="Unassembled WGS sequence"/>
</dbReference>
<dbReference type="Pfam" id="PF10328">
    <property type="entry name" value="7TM_GPCR_Srx"/>
    <property type="match status" value="1"/>
</dbReference>
<evidence type="ECO:0000259" key="2">
    <source>
        <dbReference type="Pfam" id="PF10328"/>
    </source>
</evidence>
<evidence type="ECO:0000313" key="4">
    <source>
        <dbReference type="Proteomes" id="UP001196413"/>
    </source>
</evidence>
<comment type="caution">
    <text evidence="3">The sequence shown here is derived from an EMBL/GenBank/DDBJ whole genome shotgun (WGS) entry which is preliminary data.</text>
</comment>
<dbReference type="InterPro" id="IPR019430">
    <property type="entry name" value="7TM_GPCR_serpentine_rcpt_Srx"/>
</dbReference>
<evidence type="ECO:0000256" key="1">
    <source>
        <dbReference type="SAM" id="Phobius"/>
    </source>
</evidence>
<gene>
    <name evidence="3" type="ORF">KIN20_020571</name>
</gene>
<keyword evidence="4" id="KW-1185">Reference proteome</keyword>
<keyword evidence="1" id="KW-1133">Transmembrane helix</keyword>
<proteinExistence type="predicted"/>
<evidence type="ECO:0000313" key="3">
    <source>
        <dbReference type="EMBL" id="KAJ1361351.1"/>
    </source>
</evidence>
<dbReference type="AlphaFoldDB" id="A0AAD5N632"/>
<accession>A0AAD5N632</accession>
<keyword evidence="1" id="KW-0472">Membrane</keyword>
<dbReference type="EMBL" id="JAHQIW010004172">
    <property type="protein sequence ID" value="KAJ1361351.1"/>
    <property type="molecule type" value="Genomic_DNA"/>
</dbReference>